<dbReference type="PROSITE" id="PS51900">
    <property type="entry name" value="CB"/>
    <property type="match status" value="1"/>
</dbReference>
<protein>
    <submittedName>
        <fullName evidence="6">Site-specific recombinase XerD</fullName>
    </submittedName>
</protein>
<evidence type="ECO:0000256" key="2">
    <source>
        <dbReference type="ARBA" id="ARBA00023125"/>
    </source>
</evidence>
<sequence>MKRSPLRHLHHGHFAFMRAVVQGIDAQDSWDRYMRAEGEHRDGRTVRRTITWIRDAFAAAAKQAKRPGLARLILLEADRVQPAAAPPSLEEFAALHGLEDFSEDEQLEAYQAAMALAPSTQAPGRREGRRQRLVVKQLEALRWLEQQVAKAPSAADPLSSWLDDAIARRLARAGLRDVAQLVIHVNAWGHRWWLHIPGIGARKATRVLEWLQLHAKDIGMDVGAHVLVPRKLVAPKLLASVTKVGTGLRPYEKLEIPAGLQGGPAKPEEGEGGCLLPARNDREAVDSWLDAAPRSAATRRSYRKEAERLLLWAVLVRRKAMSSLDGDDVQAYREFLSAPPAEWCGPRHVQRWSPRWRPLEGPLAPAAVRQAFVVLHGLFAFWIRRAYIKSNPFAALPLRALSPPKAAVPRTITPADWAELEILLAQEMVTVRGRRVARALRWLRFSGLGLAELTRVRCEHLHQMPESLGHSEWTIALDDGPRRRLVKSVPAALVKEFQTELRCHGRPADVTDARNQRVHILARFELQGGLPPWSTSGFAKAVRAVFDRAAARAGSAGAERWAQASARSLRVAGPRRSAPHRQSDAGLRVVPHLAAIPNAAPGLADRGSGAGPPPISIDPHRTTGDVG</sequence>
<accession>A0AAW8D1S0</accession>
<dbReference type="GO" id="GO:0015074">
    <property type="term" value="P:DNA integration"/>
    <property type="evidence" value="ECO:0007669"/>
    <property type="project" value="UniProtKB-KW"/>
</dbReference>
<dbReference type="EMBL" id="JAUSRD010000010">
    <property type="protein sequence ID" value="MDP9895022.1"/>
    <property type="molecule type" value="Genomic_DNA"/>
</dbReference>
<dbReference type="Gene3D" id="1.10.150.130">
    <property type="match status" value="1"/>
</dbReference>
<gene>
    <name evidence="6" type="ORF">J2W31_004147</name>
</gene>
<dbReference type="InterPro" id="IPR010998">
    <property type="entry name" value="Integrase_recombinase_N"/>
</dbReference>
<evidence type="ECO:0000256" key="3">
    <source>
        <dbReference type="PROSITE-ProRule" id="PRU01248"/>
    </source>
</evidence>
<proteinExistence type="predicted"/>
<organism evidence="6 7">
    <name type="scientific">Variovorax boronicumulans</name>
    <dbReference type="NCBI Taxonomy" id="436515"/>
    <lineage>
        <taxon>Bacteria</taxon>
        <taxon>Pseudomonadati</taxon>
        <taxon>Pseudomonadota</taxon>
        <taxon>Betaproteobacteria</taxon>
        <taxon>Burkholderiales</taxon>
        <taxon>Comamonadaceae</taxon>
        <taxon>Variovorax</taxon>
    </lineage>
</organism>
<feature type="region of interest" description="Disordered" evidence="4">
    <location>
        <begin position="600"/>
        <end position="627"/>
    </location>
</feature>
<dbReference type="SUPFAM" id="SSF56349">
    <property type="entry name" value="DNA breaking-rejoining enzymes"/>
    <property type="match status" value="1"/>
</dbReference>
<dbReference type="InterPro" id="IPR011010">
    <property type="entry name" value="DNA_brk_join_enz"/>
</dbReference>
<dbReference type="RefSeq" id="WP_307685895.1">
    <property type="nucleotide sequence ID" value="NZ_JAUSRD010000010.1"/>
</dbReference>
<dbReference type="AlphaFoldDB" id="A0AAW8D1S0"/>
<dbReference type="Pfam" id="PF12482">
    <property type="entry name" value="DUF3701"/>
    <property type="match status" value="1"/>
</dbReference>
<feature type="compositionally biased region" description="Basic and acidic residues" evidence="4">
    <location>
        <begin position="618"/>
        <end position="627"/>
    </location>
</feature>
<evidence type="ECO:0000259" key="5">
    <source>
        <dbReference type="PROSITE" id="PS51900"/>
    </source>
</evidence>
<feature type="region of interest" description="Disordered" evidence="4">
    <location>
        <begin position="569"/>
        <end position="588"/>
    </location>
</feature>
<keyword evidence="1" id="KW-0229">DNA integration</keyword>
<dbReference type="Proteomes" id="UP001242045">
    <property type="component" value="Unassembled WGS sequence"/>
</dbReference>
<keyword evidence="2 3" id="KW-0238">DNA-binding</keyword>
<dbReference type="InterPro" id="IPR022169">
    <property type="entry name" value="DUF3701"/>
</dbReference>
<evidence type="ECO:0000313" key="7">
    <source>
        <dbReference type="Proteomes" id="UP001242045"/>
    </source>
</evidence>
<evidence type="ECO:0000256" key="1">
    <source>
        <dbReference type="ARBA" id="ARBA00022908"/>
    </source>
</evidence>
<name>A0AAW8D1S0_9BURK</name>
<comment type="caution">
    <text evidence="6">The sequence shown here is derived from an EMBL/GenBank/DDBJ whole genome shotgun (WGS) entry which is preliminary data.</text>
</comment>
<evidence type="ECO:0000313" key="6">
    <source>
        <dbReference type="EMBL" id="MDP9895022.1"/>
    </source>
</evidence>
<dbReference type="GO" id="GO:0003677">
    <property type="term" value="F:DNA binding"/>
    <property type="evidence" value="ECO:0007669"/>
    <property type="project" value="UniProtKB-UniRule"/>
</dbReference>
<reference evidence="6" key="1">
    <citation type="submission" date="2023-07" db="EMBL/GenBank/DDBJ databases">
        <title>Sorghum-associated microbial communities from plants grown in Nebraska, USA.</title>
        <authorList>
            <person name="Schachtman D."/>
        </authorList>
    </citation>
    <scope>NUCLEOTIDE SEQUENCE</scope>
    <source>
        <strain evidence="6">DS3754</strain>
    </source>
</reference>
<feature type="domain" description="Core-binding (CB)" evidence="5">
    <location>
        <begin position="279"/>
        <end position="383"/>
    </location>
</feature>
<dbReference type="InterPro" id="IPR044068">
    <property type="entry name" value="CB"/>
</dbReference>
<evidence type="ECO:0000256" key="4">
    <source>
        <dbReference type="SAM" id="MobiDB-lite"/>
    </source>
</evidence>